<dbReference type="GO" id="GO:0005886">
    <property type="term" value="C:plasma membrane"/>
    <property type="evidence" value="ECO:0007669"/>
    <property type="project" value="UniProtKB-SubCell"/>
</dbReference>
<feature type="transmembrane region" description="Helical" evidence="10">
    <location>
        <begin position="196"/>
        <end position="219"/>
    </location>
</feature>
<dbReference type="Pfam" id="PF00528">
    <property type="entry name" value="BPD_transp_1"/>
    <property type="match status" value="1"/>
</dbReference>
<feature type="transmembrane region" description="Helical" evidence="10">
    <location>
        <begin position="151"/>
        <end position="176"/>
    </location>
</feature>
<dbReference type="PANTHER" id="PTHR43386">
    <property type="entry name" value="OLIGOPEPTIDE TRANSPORT SYSTEM PERMEASE PROTEIN APPC"/>
    <property type="match status" value="1"/>
</dbReference>
<dbReference type="AlphaFoldDB" id="A0A255XSE6"/>
<feature type="domain" description="ABC transmembrane type-1" evidence="11">
    <location>
        <begin position="102"/>
        <end position="291"/>
    </location>
</feature>
<dbReference type="OrthoDB" id="9766870at2"/>
<evidence type="ECO:0000313" key="12">
    <source>
        <dbReference type="EMBL" id="OYQ19916.1"/>
    </source>
</evidence>
<proteinExistence type="inferred from homology"/>
<keyword evidence="2 10" id="KW-0813">Transport</keyword>
<dbReference type="InterPro" id="IPR053385">
    <property type="entry name" value="ABC_transport_permease"/>
</dbReference>
<dbReference type="GO" id="GO:0015031">
    <property type="term" value="P:protein transport"/>
    <property type="evidence" value="ECO:0007669"/>
    <property type="project" value="UniProtKB-KW"/>
</dbReference>
<evidence type="ECO:0000259" key="11">
    <source>
        <dbReference type="PROSITE" id="PS50928"/>
    </source>
</evidence>
<evidence type="ECO:0000256" key="8">
    <source>
        <dbReference type="ARBA" id="ARBA00023136"/>
    </source>
</evidence>
<keyword evidence="6" id="KW-0653">Protein transport</keyword>
<evidence type="ECO:0000256" key="9">
    <source>
        <dbReference type="ARBA" id="ARBA00024202"/>
    </source>
</evidence>
<dbReference type="InterPro" id="IPR050366">
    <property type="entry name" value="BP-dependent_transpt_permease"/>
</dbReference>
<sequence length="303" mass="32326">MAATEPQSLRAWLLTSDPKSRRQAHLGQSYRRWLAFKRNPLAMIGLAIVLALIFVAALAPVLAPYSPVIQDLDNRLLPPGGAHLLGTDDLGRDILSRLLWGARITLTVVALVAIIVAPLGLAVGVIAGYFGGWVDATLMRITDIFMAFPRLILALAFVAALGPGIENAVIAIALTTWPPYARMARAETLTARQSDFIAAARLLGASPLRILLGHVVPLCTSSLVVRVTLDMAGIILTAAGLGFLGLGAQPPSPEWGAMISAGRRYILDQWWVAAMPGLAILIVSLGFNLLGDGLRDVLDPKQR</sequence>
<dbReference type="EMBL" id="NOXS01000030">
    <property type="protein sequence ID" value="OYQ19916.1"/>
    <property type="molecule type" value="Genomic_DNA"/>
</dbReference>
<evidence type="ECO:0000256" key="4">
    <source>
        <dbReference type="ARBA" id="ARBA00022692"/>
    </source>
</evidence>
<evidence type="ECO:0000256" key="2">
    <source>
        <dbReference type="ARBA" id="ARBA00022448"/>
    </source>
</evidence>
<dbReference type="InterPro" id="IPR000515">
    <property type="entry name" value="MetI-like"/>
</dbReference>
<feature type="transmembrane region" description="Helical" evidence="10">
    <location>
        <begin position="104"/>
        <end position="130"/>
    </location>
</feature>
<dbReference type="PROSITE" id="PS50928">
    <property type="entry name" value="ABC_TM1"/>
    <property type="match status" value="1"/>
</dbReference>
<dbReference type="CDD" id="cd06261">
    <property type="entry name" value="TM_PBP2"/>
    <property type="match status" value="1"/>
</dbReference>
<name>A0A255XSE6_9PROT</name>
<reference evidence="12 13" key="1">
    <citation type="submission" date="2017-07" db="EMBL/GenBank/DDBJ databases">
        <title>Elstera cyanobacteriorum sp. nov., a novel bacterium isolated from cyanobacterial aggregates in a eutrophic lake.</title>
        <authorList>
            <person name="Cai H."/>
        </authorList>
    </citation>
    <scope>NUCLEOTIDE SEQUENCE [LARGE SCALE GENOMIC DNA]</scope>
    <source>
        <strain evidence="12 13">TH019</strain>
    </source>
</reference>
<dbReference type="RefSeq" id="WP_094408335.1">
    <property type="nucleotide sequence ID" value="NZ_BMJZ01000006.1"/>
</dbReference>
<dbReference type="Proteomes" id="UP000216361">
    <property type="component" value="Unassembled WGS sequence"/>
</dbReference>
<feature type="transmembrane region" description="Helical" evidence="10">
    <location>
        <begin position="231"/>
        <end position="250"/>
    </location>
</feature>
<evidence type="ECO:0000313" key="13">
    <source>
        <dbReference type="Proteomes" id="UP000216361"/>
    </source>
</evidence>
<evidence type="ECO:0000256" key="1">
    <source>
        <dbReference type="ARBA" id="ARBA00004651"/>
    </source>
</evidence>
<keyword evidence="8 10" id="KW-0472">Membrane</keyword>
<dbReference type="Pfam" id="PF12911">
    <property type="entry name" value="OppC_N"/>
    <property type="match status" value="1"/>
</dbReference>
<comment type="caution">
    <text evidence="12">The sequence shown here is derived from an EMBL/GenBank/DDBJ whole genome shotgun (WGS) entry which is preliminary data.</text>
</comment>
<accession>A0A255XSE6</accession>
<comment type="subcellular location">
    <subcellularLocation>
        <location evidence="1 10">Cell membrane</location>
        <topology evidence="1 10">Multi-pass membrane protein</topology>
    </subcellularLocation>
</comment>
<evidence type="ECO:0000256" key="3">
    <source>
        <dbReference type="ARBA" id="ARBA00022475"/>
    </source>
</evidence>
<evidence type="ECO:0000256" key="7">
    <source>
        <dbReference type="ARBA" id="ARBA00022989"/>
    </source>
</evidence>
<organism evidence="12 13">
    <name type="scientific">Elstera cyanobacteriorum</name>
    <dbReference type="NCBI Taxonomy" id="2022747"/>
    <lineage>
        <taxon>Bacteria</taxon>
        <taxon>Pseudomonadati</taxon>
        <taxon>Pseudomonadota</taxon>
        <taxon>Alphaproteobacteria</taxon>
        <taxon>Rhodospirillales</taxon>
        <taxon>Rhodospirillaceae</taxon>
        <taxon>Elstera</taxon>
    </lineage>
</organism>
<dbReference type="GO" id="GO:0071916">
    <property type="term" value="F:dipeptide transmembrane transporter activity"/>
    <property type="evidence" value="ECO:0007669"/>
    <property type="project" value="TreeGrafter"/>
</dbReference>
<protein>
    <submittedName>
        <fullName evidence="12">D-ala-D-ala transporter subunit</fullName>
    </submittedName>
</protein>
<evidence type="ECO:0000256" key="10">
    <source>
        <dbReference type="RuleBase" id="RU363032"/>
    </source>
</evidence>
<comment type="similarity">
    <text evidence="9">Belongs to the binding-protein-dependent transport system permease family. OppBC subfamily.</text>
</comment>
<keyword evidence="4 10" id="KW-0812">Transmembrane</keyword>
<keyword evidence="5" id="KW-0571">Peptide transport</keyword>
<dbReference type="InterPro" id="IPR025966">
    <property type="entry name" value="OppC_N"/>
</dbReference>
<evidence type="ECO:0000256" key="6">
    <source>
        <dbReference type="ARBA" id="ARBA00022927"/>
    </source>
</evidence>
<dbReference type="Gene3D" id="1.10.3720.10">
    <property type="entry name" value="MetI-like"/>
    <property type="match status" value="1"/>
</dbReference>
<feature type="transmembrane region" description="Helical" evidence="10">
    <location>
        <begin position="270"/>
        <end position="291"/>
    </location>
</feature>
<keyword evidence="7 10" id="KW-1133">Transmembrane helix</keyword>
<dbReference type="PANTHER" id="PTHR43386:SF1">
    <property type="entry name" value="D,D-DIPEPTIDE TRANSPORT SYSTEM PERMEASE PROTEIN DDPC-RELATED"/>
    <property type="match status" value="1"/>
</dbReference>
<keyword evidence="13" id="KW-1185">Reference proteome</keyword>
<dbReference type="InterPro" id="IPR035906">
    <property type="entry name" value="MetI-like_sf"/>
</dbReference>
<evidence type="ECO:0000256" key="5">
    <source>
        <dbReference type="ARBA" id="ARBA00022856"/>
    </source>
</evidence>
<feature type="transmembrane region" description="Helical" evidence="10">
    <location>
        <begin position="41"/>
        <end position="63"/>
    </location>
</feature>
<dbReference type="SUPFAM" id="SSF161098">
    <property type="entry name" value="MetI-like"/>
    <property type="match status" value="1"/>
</dbReference>
<keyword evidence="3" id="KW-1003">Cell membrane</keyword>
<gene>
    <name evidence="12" type="ORF">CHR90_07315</name>
</gene>
<dbReference type="NCBIfam" id="NF045474">
    <property type="entry name" value="Opp2C"/>
    <property type="match status" value="1"/>
</dbReference>